<feature type="transmembrane region" description="Helical" evidence="6">
    <location>
        <begin position="43"/>
        <end position="64"/>
    </location>
</feature>
<feature type="transmembrane region" description="Helical" evidence="6">
    <location>
        <begin position="180"/>
        <end position="201"/>
    </location>
</feature>
<feature type="transmembrane region" description="Helical" evidence="6">
    <location>
        <begin position="76"/>
        <end position="98"/>
    </location>
</feature>
<evidence type="ECO:0000256" key="2">
    <source>
        <dbReference type="ARBA" id="ARBA00006434"/>
    </source>
</evidence>
<dbReference type="OrthoDB" id="9803348at2"/>
<evidence type="ECO:0000256" key="4">
    <source>
        <dbReference type="ARBA" id="ARBA00022989"/>
    </source>
</evidence>
<name>A0A1H7XS96_9RHOB</name>
<evidence type="ECO:0000313" key="7">
    <source>
        <dbReference type="EMBL" id="SEM36007.1"/>
    </source>
</evidence>
<keyword evidence="4 6" id="KW-1133">Transmembrane helix</keyword>
<organism evidence="7 8">
    <name type="scientific">Roseovarius azorensis</name>
    <dbReference type="NCBI Taxonomy" id="1287727"/>
    <lineage>
        <taxon>Bacteria</taxon>
        <taxon>Pseudomonadati</taxon>
        <taxon>Pseudomonadota</taxon>
        <taxon>Alphaproteobacteria</taxon>
        <taxon>Rhodobacterales</taxon>
        <taxon>Roseobacteraceae</taxon>
        <taxon>Roseovarius</taxon>
    </lineage>
</organism>
<dbReference type="GO" id="GO:0022857">
    <property type="term" value="F:transmembrane transporter activity"/>
    <property type="evidence" value="ECO:0007669"/>
    <property type="project" value="InterPro"/>
</dbReference>
<dbReference type="AlphaFoldDB" id="A0A1H7XS96"/>
<accession>A0A1H7XS96</accession>
<comment type="similarity">
    <text evidence="2">Belongs to the sodium:solute symporter (SSF) (TC 2.A.21) family.</text>
</comment>
<evidence type="ECO:0000256" key="6">
    <source>
        <dbReference type="SAM" id="Phobius"/>
    </source>
</evidence>
<feature type="transmembrane region" description="Helical" evidence="6">
    <location>
        <begin position="419"/>
        <end position="442"/>
    </location>
</feature>
<dbReference type="InterPro" id="IPR001734">
    <property type="entry name" value="Na/solute_symporter"/>
</dbReference>
<dbReference type="Gene3D" id="1.20.1730.10">
    <property type="entry name" value="Sodium/glucose cotransporter"/>
    <property type="match status" value="1"/>
</dbReference>
<keyword evidence="5 6" id="KW-0472">Membrane</keyword>
<reference evidence="7 8" key="1">
    <citation type="submission" date="2016-10" db="EMBL/GenBank/DDBJ databases">
        <authorList>
            <person name="de Groot N.N."/>
        </authorList>
    </citation>
    <scope>NUCLEOTIDE SEQUENCE [LARGE SCALE GENOMIC DNA]</scope>
    <source>
        <strain evidence="7 8">DSM 100674</strain>
    </source>
</reference>
<feature type="transmembrane region" description="Helical" evidence="6">
    <location>
        <begin position="557"/>
        <end position="581"/>
    </location>
</feature>
<feature type="transmembrane region" description="Helical" evidence="6">
    <location>
        <begin position="326"/>
        <end position="352"/>
    </location>
</feature>
<sequence>MTSLLIAALAGVVLYGVYIAARTARTKYDPAAYLDGANALPGWAAMLILPGIVIAGLGVERHLWMIGSFGLQASHIGIGAVPAALTALLIWTRLWYVTRTAGLSTPGEALGQYYGSTALRIVVVVLALLFALPFAANALSFAALLLEDATSGLITRIAGVWLLALGGAFAAIIGGWRGTVLTAAMLSVLLLGFLPTATLLVEVTAADNGFSLVPGAVAEGVLHDRLPGVLQNVFGIGKSIPAGGIFSAVGVASNVLAMIGIVISPVALYLAQTSAPSRLHGTSAVWLTGGLVGGILLIGAPFLGLRIAGDPVALARLLYTIEPLGGVLMLMAVITGALLMVSFFVTGGSILIAREVVLSYLLPNLSPEQKRLAARITLGFVFFFMAFMASFLPVSAAVGASLALPLSVQLLPAILGLTFLRWVSLGAVLAGGTLGALIVLFTEPPGIMLFEWLFVDLPWGRWPLTIHSAAWGLTFNLLLVLLASAATLRRPERFESDRLHNALDAASGPSRRGLGALGGVFIIWSFFAYGPGAVIGNTFFSDPIFTALTPVLGVPSLWVWQILFWLMGVPLIWLLAFITGYGRTSIAHVKRINFGTPPRKRPPDWIASSLARLT</sequence>
<protein>
    <submittedName>
        <fullName evidence="7">Na+/proline symporter</fullName>
    </submittedName>
</protein>
<dbReference type="RefSeq" id="WP_093039330.1">
    <property type="nucleotide sequence ID" value="NZ_FOAG01000023.1"/>
</dbReference>
<feature type="transmembrane region" description="Helical" evidence="6">
    <location>
        <begin position="514"/>
        <end position="537"/>
    </location>
</feature>
<dbReference type="EMBL" id="FOAG01000023">
    <property type="protein sequence ID" value="SEM36007.1"/>
    <property type="molecule type" value="Genomic_DNA"/>
</dbReference>
<feature type="transmembrane region" description="Helical" evidence="6">
    <location>
        <begin position="462"/>
        <end position="488"/>
    </location>
</feature>
<dbReference type="InterPro" id="IPR038377">
    <property type="entry name" value="Na/Glc_symporter_sf"/>
</dbReference>
<evidence type="ECO:0000313" key="8">
    <source>
        <dbReference type="Proteomes" id="UP000199582"/>
    </source>
</evidence>
<proteinExistence type="inferred from homology"/>
<keyword evidence="8" id="KW-1185">Reference proteome</keyword>
<feature type="transmembrane region" description="Helical" evidence="6">
    <location>
        <begin position="245"/>
        <end position="271"/>
    </location>
</feature>
<feature type="transmembrane region" description="Helical" evidence="6">
    <location>
        <begin position="118"/>
        <end position="146"/>
    </location>
</feature>
<feature type="transmembrane region" description="Helical" evidence="6">
    <location>
        <begin position="153"/>
        <end position="174"/>
    </location>
</feature>
<dbReference type="PROSITE" id="PS50283">
    <property type="entry name" value="NA_SOLUT_SYMP_3"/>
    <property type="match status" value="1"/>
</dbReference>
<dbReference type="Proteomes" id="UP000199582">
    <property type="component" value="Unassembled WGS sequence"/>
</dbReference>
<comment type="subcellular location">
    <subcellularLocation>
        <location evidence="1">Membrane</location>
        <topology evidence="1">Multi-pass membrane protein</topology>
    </subcellularLocation>
</comment>
<feature type="transmembrane region" description="Helical" evidence="6">
    <location>
        <begin position="283"/>
        <end position="305"/>
    </location>
</feature>
<feature type="transmembrane region" description="Helical" evidence="6">
    <location>
        <begin position="372"/>
        <end position="398"/>
    </location>
</feature>
<gene>
    <name evidence="7" type="ORF">SAMN05443999_1231</name>
</gene>
<dbReference type="STRING" id="1287727.SAMN05443999_1231"/>
<dbReference type="GO" id="GO:0016020">
    <property type="term" value="C:membrane"/>
    <property type="evidence" value="ECO:0007669"/>
    <property type="project" value="UniProtKB-SubCell"/>
</dbReference>
<evidence type="ECO:0000256" key="1">
    <source>
        <dbReference type="ARBA" id="ARBA00004141"/>
    </source>
</evidence>
<keyword evidence="3 6" id="KW-0812">Transmembrane</keyword>
<evidence type="ECO:0000256" key="3">
    <source>
        <dbReference type="ARBA" id="ARBA00022692"/>
    </source>
</evidence>
<evidence type="ECO:0000256" key="5">
    <source>
        <dbReference type="ARBA" id="ARBA00023136"/>
    </source>
</evidence>